<accession>A0A1F7XAV9</accession>
<protein>
    <recommendedName>
        <fullName evidence="6">Glycosyltransferase 2-like domain-containing protein</fullName>
    </recommendedName>
</protein>
<dbReference type="InterPro" id="IPR029044">
    <property type="entry name" value="Nucleotide-diphossugar_trans"/>
</dbReference>
<reference evidence="7 8" key="1">
    <citation type="journal article" date="2016" name="Nat. Commun.">
        <title>Thousands of microbial genomes shed light on interconnected biogeochemical processes in an aquifer system.</title>
        <authorList>
            <person name="Anantharaman K."/>
            <person name="Brown C.T."/>
            <person name="Hug L.A."/>
            <person name="Sharon I."/>
            <person name="Castelle C.J."/>
            <person name="Probst A.J."/>
            <person name="Thomas B.C."/>
            <person name="Singh A."/>
            <person name="Wilkins M.J."/>
            <person name="Karaoz U."/>
            <person name="Brodie E.L."/>
            <person name="Williams K.H."/>
            <person name="Hubbard S.S."/>
            <person name="Banfield J.F."/>
        </authorList>
    </citation>
    <scope>NUCLEOTIDE SEQUENCE [LARGE SCALE GENOMIC DNA]</scope>
</reference>
<dbReference type="Pfam" id="PF00535">
    <property type="entry name" value="Glycos_transf_2"/>
    <property type="match status" value="1"/>
</dbReference>
<keyword evidence="4" id="KW-0808">Transferase</keyword>
<organism evidence="7 8">
    <name type="scientific">Candidatus Woesebacteria bacterium RBG_16_34_12</name>
    <dbReference type="NCBI Taxonomy" id="1802480"/>
    <lineage>
        <taxon>Bacteria</taxon>
        <taxon>Candidatus Woeseibacteriota</taxon>
    </lineage>
</organism>
<dbReference type="PANTHER" id="PTHR48090:SF10">
    <property type="entry name" value="GLUCOSYL-3-PHOSPHOGLYCERATE SYNTHASE"/>
    <property type="match status" value="1"/>
</dbReference>
<evidence type="ECO:0000256" key="3">
    <source>
        <dbReference type="ARBA" id="ARBA00022676"/>
    </source>
</evidence>
<comment type="cofactor">
    <cofactor evidence="1">
        <name>Mg(2+)</name>
        <dbReference type="ChEBI" id="CHEBI:18420"/>
    </cofactor>
</comment>
<dbReference type="InterPro" id="IPR050256">
    <property type="entry name" value="Glycosyltransferase_2"/>
</dbReference>
<dbReference type="GO" id="GO:0016757">
    <property type="term" value="F:glycosyltransferase activity"/>
    <property type="evidence" value="ECO:0007669"/>
    <property type="project" value="UniProtKB-KW"/>
</dbReference>
<dbReference type="EMBL" id="MGFS01000003">
    <property type="protein sequence ID" value="OGM12142.1"/>
    <property type="molecule type" value="Genomic_DNA"/>
</dbReference>
<evidence type="ECO:0000259" key="6">
    <source>
        <dbReference type="Pfam" id="PF00535"/>
    </source>
</evidence>
<dbReference type="InterPro" id="IPR001173">
    <property type="entry name" value="Glyco_trans_2-like"/>
</dbReference>
<keyword evidence="5" id="KW-0460">Magnesium</keyword>
<sequence length="222" mass="25404">MKVSCIVTAFNEEKNVSNVLEVLIKSPLLDEIIVVDNGSKDSTAQIVKDKFPKIRLITKKNNQGKAGGMFLGAKKAKDPILFFCDADLTNLQIHHIEKLILPVIKGKTRMVVGAQEFMNVFKKQSDEKMTDFIQGLGGEKVLFKKDFFAIPDIQSSKYAVEYKIINFFEKNNWPFKKIILKKVGHVHKIKKWGINGIFIEIGTWYIFLSQFVARLIRKKKVL</sequence>
<dbReference type="SUPFAM" id="SSF53448">
    <property type="entry name" value="Nucleotide-diphospho-sugar transferases"/>
    <property type="match status" value="1"/>
</dbReference>
<dbReference type="CDD" id="cd04179">
    <property type="entry name" value="DPM_DPG-synthase_like"/>
    <property type="match status" value="1"/>
</dbReference>
<name>A0A1F7XAV9_9BACT</name>
<dbReference type="Proteomes" id="UP000177053">
    <property type="component" value="Unassembled WGS sequence"/>
</dbReference>
<evidence type="ECO:0000256" key="5">
    <source>
        <dbReference type="ARBA" id="ARBA00022842"/>
    </source>
</evidence>
<evidence type="ECO:0000313" key="8">
    <source>
        <dbReference type="Proteomes" id="UP000177053"/>
    </source>
</evidence>
<comment type="caution">
    <text evidence="7">The sequence shown here is derived from an EMBL/GenBank/DDBJ whole genome shotgun (WGS) entry which is preliminary data.</text>
</comment>
<evidence type="ECO:0000256" key="1">
    <source>
        <dbReference type="ARBA" id="ARBA00001946"/>
    </source>
</evidence>
<dbReference type="AlphaFoldDB" id="A0A1F7XAV9"/>
<keyword evidence="3" id="KW-0328">Glycosyltransferase</keyword>
<dbReference type="Gene3D" id="3.90.550.10">
    <property type="entry name" value="Spore Coat Polysaccharide Biosynthesis Protein SpsA, Chain A"/>
    <property type="match status" value="1"/>
</dbReference>
<proteinExistence type="inferred from homology"/>
<evidence type="ECO:0000313" key="7">
    <source>
        <dbReference type="EMBL" id="OGM12142.1"/>
    </source>
</evidence>
<evidence type="ECO:0000256" key="4">
    <source>
        <dbReference type="ARBA" id="ARBA00022679"/>
    </source>
</evidence>
<comment type="similarity">
    <text evidence="2">Belongs to the glycosyltransferase 2 family.</text>
</comment>
<feature type="domain" description="Glycosyltransferase 2-like" evidence="6">
    <location>
        <begin position="4"/>
        <end position="119"/>
    </location>
</feature>
<dbReference type="PANTHER" id="PTHR48090">
    <property type="entry name" value="UNDECAPRENYL-PHOSPHATE 4-DEOXY-4-FORMAMIDO-L-ARABINOSE TRANSFERASE-RELATED"/>
    <property type="match status" value="1"/>
</dbReference>
<gene>
    <name evidence="7" type="ORF">A2Z22_03570</name>
</gene>
<evidence type="ECO:0000256" key="2">
    <source>
        <dbReference type="ARBA" id="ARBA00006739"/>
    </source>
</evidence>